<organism evidence="1 2">
    <name type="scientific">Meishania litoralis</name>
    <dbReference type="NCBI Taxonomy" id="3434685"/>
    <lineage>
        <taxon>Bacteria</taxon>
        <taxon>Pseudomonadati</taxon>
        <taxon>Bacteroidota</taxon>
        <taxon>Flavobacteriia</taxon>
        <taxon>Flavobacteriales</taxon>
        <taxon>Flavobacteriaceae</taxon>
        <taxon>Meishania</taxon>
    </lineage>
</organism>
<gene>
    <name evidence="1" type="ORF">ACEZ3G_00720</name>
</gene>
<proteinExistence type="predicted"/>
<sequence length="116" mass="12918">MRKLSVLMVAAMLLATGSIFANDSKKNSKKSDPTKSLSTQIADLLDDNSFVLEKGDWTANVRFILNEDKEIVVLSVDTDNEMLEGFVKSRLNYKKVDNAAYKEGRAFTVPVRITEG</sequence>
<evidence type="ECO:0000313" key="2">
    <source>
        <dbReference type="Proteomes" id="UP001595191"/>
    </source>
</evidence>
<reference evidence="1" key="1">
    <citation type="submission" date="2024-09" db="EMBL/GenBank/DDBJ databases">
        <authorList>
            <person name="Liu J."/>
        </authorList>
    </citation>
    <scope>NUCLEOTIDE SEQUENCE</scope>
    <source>
        <strain evidence="1">NBU2967</strain>
    </source>
</reference>
<name>A0ACC7LFS0_9FLAO</name>
<accession>A0ACC7LFS0</accession>
<keyword evidence="2" id="KW-1185">Reference proteome</keyword>
<evidence type="ECO:0000313" key="1">
    <source>
        <dbReference type="EMBL" id="MFH6601981.1"/>
    </source>
</evidence>
<dbReference type="EMBL" id="JBHFPV010000001">
    <property type="protein sequence ID" value="MFH6601981.1"/>
    <property type="molecule type" value="Genomic_DNA"/>
</dbReference>
<comment type="caution">
    <text evidence="1">The sequence shown here is derived from an EMBL/GenBank/DDBJ whole genome shotgun (WGS) entry which is preliminary data.</text>
</comment>
<protein>
    <submittedName>
        <fullName evidence="1">Uncharacterized protein</fullName>
    </submittedName>
</protein>
<dbReference type="Proteomes" id="UP001595191">
    <property type="component" value="Unassembled WGS sequence"/>
</dbReference>